<dbReference type="InterPro" id="IPR003691">
    <property type="entry name" value="FluC"/>
</dbReference>
<gene>
    <name evidence="10 11" type="primary">crcB</name>
    <name evidence="10" type="synonym">fluC</name>
    <name evidence="11" type="ORF">LQ327_04880</name>
</gene>
<evidence type="ECO:0000313" key="12">
    <source>
        <dbReference type="Proteomes" id="UP001199469"/>
    </source>
</evidence>
<protein>
    <recommendedName>
        <fullName evidence="10">Fluoride-specific ion channel FluC</fullName>
    </recommendedName>
</protein>
<dbReference type="NCBIfam" id="TIGR00494">
    <property type="entry name" value="crcB"/>
    <property type="match status" value="1"/>
</dbReference>
<keyword evidence="10" id="KW-0406">Ion transport</keyword>
<keyword evidence="6 10" id="KW-0407">Ion channel</keyword>
<comment type="subcellular location">
    <subcellularLocation>
        <location evidence="1 10">Cell membrane</location>
        <topology evidence="1 10">Multi-pass membrane protein</topology>
    </subcellularLocation>
</comment>
<dbReference type="PANTHER" id="PTHR28259">
    <property type="entry name" value="FLUORIDE EXPORT PROTEIN 1-RELATED"/>
    <property type="match status" value="1"/>
</dbReference>
<feature type="binding site" evidence="10">
    <location>
        <position position="101"/>
    </location>
    <ligand>
        <name>Na(+)</name>
        <dbReference type="ChEBI" id="CHEBI:29101"/>
        <note>structural</note>
    </ligand>
</feature>
<comment type="caution">
    <text evidence="11">The sequence shown here is derived from an EMBL/GenBank/DDBJ whole genome shotgun (WGS) entry which is preliminary data.</text>
</comment>
<feature type="transmembrane region" description="Helical" evidence="10">
    <location>
        <begin position="30"/>
        <end position="52"/>
    </location>
</feature>
<evidence type="ECO:0000256" key="2">
    <source>
        <dbReference type="ARBA" id="ARBA00022475"/>
    </source>
</evidence>
<evidence type="ECO:0000313" key="11">
    <source>
        <dbReference type="EMBL" id="MCD2192722.1"/>
    </source>
</evidence>
<accession>A0ABS8P394</accession>
<evidence type="ECO:0000256" key="7">
    <source>
        <dbReference type="ARBA" id="ARBA00035120"/>
    </source>
</evidence>
<keyword evidence="10" id="KW-0915">Sodium</keyword>
<dbReference type="EMBL" id="JAJNDB010000001">
    <property type="protein sequence ID" value="MCD2192722.1"/>
    <property type="molecule type" value="Genomic_DNA"/>
</dbReference>
<keyword evidence="5 10" id="KW-0472">Membrane</keyword>
<dbReference type="Proteomes" id="UP001199469">
    <property type="component" value="Unassembled WGS sequence"/>
</dbReference>
<sequence>MSHEDDPEIAEDVIAGREPGTAVLRGQGRAVAVVAAGGALGALARWGIGLAWPAPHGSFPTATLLINVVGCLLMGVLVVHVAEVREAHPLVRPFLGVGVLGGFTTFSTFAVDTQQLLVGGHLGVALGYLAATVLGSVGAAALGLTLARTTARGGRR</sequence>
<dbReference type="HAMAP" id="MF_00454">
    <property type="entry name" value="FluC"/>
    <property type="match status" value="1"/>
</dbReference>
<proteinExistence type="inferred from homology"/>
<evidence type="ECO:0000256" key="5">
    <source>
        <dbReference type="ARBA" id="ARBA00023136"/>
    </source>
</evidence>
<feature type="transmembrane region" description="Helical" evidence="10">
    <location>
        <begin position="123"/>
        <end position="147"/>
    </location>
</feature>
<comment type="function">
    <text evidence="9 10">Fluoride-specific ion channel. Important for reducing fluoride concentration in the cell, thus reducing its toxicity.</text>
</comment>
<evidence type="ECO:0000256" key="4">
    <source>
        <dbReference type="ARBA" id="ARBA00022989"/>
    </source>
</evidence>
<keyword evidence="3 10" id="KW-0812">Transmembrane</keyword>
<keyword evidence="10" id="KW-0479">Metal-binding</keyword>
<feature type="transmembrane region" description="Helical" evidence="10">
    <location>
        <begin position="64"/>
        <end position="82"/>
    </location>
</feature>
<evidence type="ECO:0000256" key="8">
    <source>
        <dbReference type="ARBA" id="ARBA00035585"/>
    </source>
</evidence>
<feature type="binding site" evidence="10">
    <location>
        <position position="104"/>
    </location>
    <ligand>
        <name>Na(+)</name>
        <dbReference type="ChEBI" id="CHEBI:29101"/>
        <note>structural</note>
    </ligand>
</feature>
<keyword evidence="2 10" id="KW-1003">Cell membrane</keyword>
<name>A0ABS8P394_9PSEU</name>
<keyword evidence="10" id="KW-0813">Transport</keyword>
<feature type="transmembrane region" description="Helical" evidence="10">
    <location>
        <begin position="94"/>
        <end position="111"/>
    </location>
</feature>
<evidence type="ECO:0000256" key="1">
    <source>
        <dbReference type="ARBA" id="ARBA00004651"/>
    </source>
</evidence>
<organism evidence="11 12">
    <name type="scientific">Actinomycetospora endophytica</name>
    <dbReference type="NCBI Taxonomy" id="2291215"/>
    <lineage>
        <taxon>Bacteria</taxon>
        <taxon>Bacillati</taxon>
        <taxon>Actinomycetota</taxon>
        <taxon>Actinomycetes</taxon>
        <taxon>Pseudonocardiales</taxon>
        <taxon>Pseudonocardiaceae</taxon>
        <taxon>Actinomycetospora</taxon>
    </lineage>
</organism>
<dbReference type="Pfam" id="PF02537">
    <property type="entry name" value="CRCB"/>
    <property type="match status" value="1"/>
</dbReference>
<comment type="catalytic activity">
    <reaction evidence="8">
        <text>fluoride(in) = fluoride(out)</text>
        <dbReference type="Rhea" id="RHEA:76159"/>
        <dbReference type="ChEBI" id="CHEBI:17051"/>
    </reaction>
    <physiologicalReaction direction="left-to-right" evidence="8">
        <dbReference type="Rhea" id="RHEA:76160"/>
    </physiologicalReaction>
</comment>
<comment type="activity regulation">
    <text evidence="10">Na(+) is not transported, but it plays an essential structural role and its presence is essential for fluoride channel function.</text>
</comment>
<evidence type="ECO:0000256" key="9">
    <source>
        <dbReference type="ARBA" id="ARBA00049940"/>
    </source>
</evidence>
<reference evidence="11 12" key="1">
    <citation type="submission" date="2021-11" db="EMBL/GenBank/DDBJ databases">
        <title>Draft genome sequence of Actinomycetospora sp. SF1 isolated from the rhizosphere soil.</title>
        <authorList>
            <person name="Duangmal K."/>
            <person name="Chantavorakit T."/>
        </authorList>
    </citation>
    <scope>NUCLEOTIDE SEQUENCE [LARGE SCALE GENOMIC DNA]</scope>
    <source>
        <strain evidence="11 12">TBRC 5722</strain>
    </source>
</reference>
<keyword evidence="4 10" id="KW-1133">Transmembrane helix</keyword>
<evidence type="ECO:0000256" key="10">
    <source>
        <dbReference type="HAMAP-Rule" id="MF_00454"/>
    </source>
</evidence>
<dbReference type="RefSeq" id="WP_230730395.1">
    <property type="nucleotide sequence ID" value="NZ_JAJNDB010000001.1"/>
</dbReference>
<dbReference type="PANTHER" id="PTHR28259:SF1">
    <property type="entry name" value="FLUORIDE EXPORT PROTEIN 1-RELATED"/>
    <property type="match status" value="1"/>
</dbReference>
<comment type="similarity">
    <text evidence="7 10">Belongs to the fluoride channel Fluc/FEX (TC 1.A.43) family.</text>
</comment>
<evidence type="ECO:0000256" key="3">
    <source>
        <dbReference type="ARBA" id="ARBA00022692"/>
    </source>
</evidence>
<keyword evidence="12" id="KW-1185">Reference proteome</keyword>
<evidence type="ECO:0000256" key="6">
    <source>
        <dbReference type="ARBA" id="ARBA00023303"/>
    </source>
</evidence>